<dbReference type="PROSITE" id="PS50887">
    <property type="entry name" value="GGDEF"/>
    <property type="match status" value="1"/>
</dbReference>
<dbReference type="Proteomes" id="UP000180253">
    <property type="component" value="Unassembled WGS sequence"/>
</dbReference>
<dbReference type="Gene3D" id="3.30.70.270">
    <property type="match status" value="1"/>
</dbReference>
<dbReference type="CDD" id="cd01949">
    <property type="entry name" value="GGDEF"/>
    <property type="match status" value="1"/>
</dbReference>
<dbReference type="InterPro" id="IPR029787">
    <property type="entry name" value="Nucleotide_cyclase"/>
</dbReference>
<reference evidence="5 6" key="1">
    <citation type="submission" date="2016-10" db="EMBL/GenBank/DDBJ databases">
        <title>Pseudoalteromonas amylolytica sp. nov., isolated from the surface seawater.</title>
        <authorList>
            <person name="Wu Y.-H."/>
            <person name="Cheng H."/>
            <person name="Jin X.-B."/>
            <person name="Wang C.-S."/>
            <person name="Xu X.-W."/>
        </authorList>
    </citation>
    <scope>NUCLEOTIDE SEQUENCE [LARGE SCALE GENOMIC DNA]</scope>
    <source>
        <strain evidence="5 6">JCM 12483</strain>
    </source>
</reference>
<dbReference type="PANTHER" id="PTHR45138:SF9">
    <property type="entry name" value="DIGUANYLATE CYCLASE DGCM-RELATED"/>
    <property type="match status" value="1"/>
</dbReference>
<dbReference type="STRING" id="327939.BIW53_16055"/>
<evidence type="ECO:0000256" key="3">
    <source>
        <dbReference type="ARBA" id="ARBA00034247"/>
    </source>
</evidence>
<evidence type="ECO:0000256" key="1">
    <source>
        <dbReference type="ARBA" id="ARBA00001946"/>
    </source>
</evidence>
<sequence length="306" mass="34700">MLDAEMMTAVLAALPDPAFLISRSGKYVAIYGGQDVRYYHDGTSLIGQYISDLVKPEKANWFIATIERALDSKELLIEEYELSNKDVKGLSDEGPVEPIWFEGRIKALDFKIDEEGVVLWVASNISQRHELETRLRQQSDTDQLTGLFNRRRLERELSYHFNAFKRHGYAVSILMFDLDHLKLLNDSCGHHAGDQAICKIAQICQESLRQTDITCRFGGDEFVIVLPHLNLDQANTTAERLRVAVEQAFLHNHQLHTQENIPVNISISIGVTEVSNQDDSYEQALKRADKALYQAKRGGRNRVVSA</sequence>
<comment type="caution">
    <text evidence="5">The sequence shown here is derived from an EMBL/GenBank/DDBJ whole genome shotgun (WGS) entry which is preliminary data.</text>
</comment>
<organism evidence="5 6">
    <name type="scientific">Pseudoalteromonas byunsanensis</name>
    <dbReference type="NCBI Taxonomy" id="327939"/>
    <lineage>
        <taxon>Bacteria</taxon>
        <taxon>Pseudomonadati</taxon>
        <taxon>Pseudomonadota</taxon>
        <taxon>Gammaproteobacteria</taxon>
        <taxon>Alteromonadales</taxon>
        <taxon>Pseudoalteromonadaceae</taxon>
        <taxon>Pseudoalteromonas</taxon>
    </lineage>
</organism>
<dbReference type="InterPro" id="IPR035965">
    <property type="entry name" value="PAS-like_dom_sf"/>
</dbReference>
<dbReference type="FunFam" id="3.30.70.270:FF:000001">
    <property type="entry name" value="Diguanylate cyclase domain protein"/>
    <property type="match status" value="1"/>
</dbReference>
<dbReference type="NCBIfam" id="TIGR00254">
    <property type="entry name" value="GGDEF"/>
    <property type="match status" value="1"/>
</dbReference>
<dbReference type="AlphaFoldDB" id="A0A1S1N7D8"/>
<dbReference type="SMART" id="SM00267">
    <property type="entry name" value="GGDEF"/>
    <property type="match status" value="1"/>
</dbReference>
<dbReference type="Gene3D" id="3.30.450.20">
    <property type="entry name" value="PAS domain"/>
    <property type="match status" value="1"/>
</dbReference>
<name>A0A1S1N7D8_9GAMM</name>
<dbReference type="RefSeq" id="WP_070993040.1">
    <property type="nucleotide sequence ID" value="NZ_CBCSHD010000010.1"/>
</dbReference>
<gene>
    <name evidence="5" type="ORF">BIW53_16055</name>
</gene>
<keyword evidence="6" id="KW-1185">Reference proteome</keyword>
<dbReference type="GO" id="GO:0043709">
    <property type="term" value="P:cell adhesion involved in single-species biofilm formation"/>
    <property type="evidence" value="ECO:0007669"/>
    <property type="project" value="TreeGrafter"/>
</dbReference>
<dbReference type="InterPro" id="IPR050469">
    <property type="entry name" value="Diguanylate_Cyclase"/>
</dbReference>
<accession>A0A1S1N7D8</accession>
<comment type="catalytic activity">
    <reaction evidence="3">
        <text>2 GTP = 3',3'-c-di-GMP + 2 diphosphate</text>
        <dbReference type="Rhea" id="RHEA:24898"/>
        <dbReference type="ChEBI" id="CHEBI:33019"/>
        <dbReference type="ChEBI" id="CHEBI:37565"/>
        <dbReference type="ChEBI" id="CHEBI:58805"/>
        <dbReference type="EC" id="2.7.7.65"/>
    </reaction>
</comment>
<dbReference type="InterPro" id="IPR043128">
    <property type="entry name" value="Rev_trsase/Diguanyl_cyclase"/>
</dbReference>
<dbReference type="GO" id="GO:0005886">
    <property type="term" value="C:plasma membrane"/>
    <property type="evidence" value="ECO:0007669"/>
    <property type="project" value="TreeGrafter"/>
</dbReference>
<evidence type="ECO:0000313" key="6">
    <source>
        <dbReference type="Proteomes" id="UP000180253"/>
    </source>
</evidence>
<comment type="cofactor">
    <cofactor evidence="1">
        <name>Mg(2+)</name>
        <dbReference type="ChEBI" id="CHEBI:18420"/>
    </cofactor>
</comment>
<dbReference type="PANTHER" id="PTHR45138">
    <property type="entry name" value="REGULATORY COMPONENTS OF SENSORY TRANSDUCTION SYSTEM"/>
    <property type="match status" value="1"/>
</dbReference>
<dbReference type="InterPro" id="IPR000160">
    <property type="entry name" value="GGDEF_dom"/>
</dbReference>
<evidence type="ECO:0000259" key="4">
    <source>
        <dbReference type="PROSITE" id="PS50887"/>
    </source>
</evidence>
<dbReference type="OrthoDB" id="9812260at2"/>
<dbReference type="GO" id="GO:0052621">
    <property type="term" value="F:diguanylate cyclase activity"/>
    <property type="evidence" value="ECO:0007669"/>
    <property type="project" value="UniProtKB-EC"/>
</dbReference>
<evidence type="ECO:0000256" key="2">
    <source>
        <dbReference type="ARBA" id="ARBA00012528"/>
    </source>
</evidence>
<dbReference type="EMBL" id="MNAN01000034">
    <property type="protein sequence ID" value="OHU94572.1"/>
    <property type="molecule type" value="Genomic_DNA"/>
</dbReference>
<protein>
    <recommendedName>
        <fullName evidence="2">diguanylate cyclase</fullName>
        <ecNumber evidence="2">2.7.7.65</ecNumber>
    </recommendedName>
</protein>
<dbReference type="Pfam" id="PF00990">
    <property type="entry name" value="GGDEF"/>
    <property type="match status" value="1"/>
</dbReference>
<dbReference type="EC" id="2.7.7.65" evidence="2"/>
<dbReference type="SUPFAM" id="SSF55073">
    <property type="entry name" value="Nucleotide cyclase"/>
    <property type="match status" value="1"/>
</dbReference>
<dbReference type="SUPFAM" id="SSF55785">
    <property type="entry name" value="PYP-like sensor domain (PAS domain)"/>
    <property type="match status" value="1"/>
</dbReference>
<evidence type="ECO:0000313" key="5">
    <source>
        <dbReference type="EMBL" id="OHU94572.1"/>
    </source>
</evidence>
<proteinExistence type="predicted"/>
<feature type="domain" description="GGDEF" evidence="4">
    <location>
        <begin position="169"/>
        <end position="306"/>
    </location>
</feature>
<dbReference type="GO" id="GO:1902201">
    <property type="term" value="P:negative regulation of bacterial-type flagellum-dependent cell motility"/>
    <property type="evidence" value="ECO:0007669"/>
    <property type="project" value="TreeGrafter"/>
</dbReference>